<protein>
    <submittedName>
        <fullName evidence="2">Uncharacterized protein</fullName>
    </submittedName>
</protein>
<dbReference type="AlphaFoldDB" id="A0A2T7D6V3"/>
<reference evidence="2 3" key="1">
    <citation type="submission" date="2018-04" db="EMBL/GenBank/DDBJ databases">
        <title>WGS assembly of Panicum hallii var. hallii HAL2.</title>
        <authorList>
            <person name="Lovell J."/>
            <person name="Jenkins J."/>
            <person name="Lowry D."/>
            <person name="Mamidi S."/>
            <person name="Sreedasyam A."/>
            <person name="Weng X."/>
            <person name="Barry K."/>
            <person name="Bonette J."/>
            <person name="Campitelli B."/>
            <person name="Daum C."/>
            <person name="Gordon S."/>
            <person name="Gould B."/>
            <person name="Lipzen A."/>
            <person name="MacQueen A."/>
            <person name="Palacio-Mejia J."/>
            <person name="Plott C."/>
            <person name="Shakirov E."/>
            <person name="Shu S."/>
            <person name="Yoshinaga Y."/>
            <person name="Zane M."/>
            <person name="Rokhsar D."/>
            <person name="Grimwood J."/>
            <person name="Schmutz J."/>
            <person name="Juenger T."/>
        </authorList>
    </citation>
    <scope>NUCLEOTIDE SEQUENCE [LARGE SCALE GENOMIC DNA]</scope>
    <source>
        <strain evidence="3">cv. HAL2</strain>
    </source>
</reference>
<proteinExistence type="predicted"/>
<name>A0A2T7D6V3_9POAL</name>
<evidence type="ECO:0000313" key="2">
    <source>
        <dbReference type="EMBL" id="PUZ51316.1"/>
    </source>
</evidence>
<dbReference type="Gramene" id="PUZ51316">
    <property type="protein sequence ID" value="PUZ51316"/>
    <property type="gene ID" value="GQ55_6G174200"/>
</dbReference>
<keyword evidence="3" id="KW-1185">Reference proteome</keyword>
<dbReference type="Proteomes" id="UP000244336">
    <property type="component" value="Chromosome 6"/>
</dbReference>
<dbReference type="EMBL" id="CM009754">
    <property type="protein sequence ID" value="PUZ51316.1"/>
    <property type="molecule type" value="Genomic_DNA"/>
</dbReference>
<gene>
    <name evidence="2" type="ORF">GQ55_6G174200</name>
</gene>
<organism evidence="2 3">
    <name type="scientific">Panicum hallii var. hallii</name>
    <dbReference type="NCBI Taxonomy" id="1504633"/>
    <lineage>
        <taxon>Eukaryota</taxon>
        <taxon>Viridiplantae</taxon>
        <taxon>Streptophyta</taxon>
        <taxon>Embryophyta</taxon>
        <taxon>Tracheophyta</taxon>
        <taxon>Spermatophyta</taxon>
        <taxon>Magnoliopsida</taxon>
        <taxon>Liliopsida</taxon>
        <taxon>Poales</taxon>
        <taxon>Poaceae</taxon>
        <taxon>PACMAD clade</taxon>
        <taxon>Panicoideae</taxon>
        <taxon>Panicodae</taxon>
        <taxon>Paniceae</taxon>
        <taxon>Panicinae</taxon>
        <taxon>Panicum</taxon>
        <taxon>Panicum sect. Panicum</taxon>
    </lineage>
</organism>
<evidence type="ECO:0000256" key="1">
    <source>
        <dbReference type="SAM" id="MobiDB-lite"/>
    </source>
</evidence>
<feature type="region of interest" description="Disordered" evidence="1">
    <location>
        <begin position="1"/>
        <end position="25"/>
    </location>
</feature>
<evidence type="ECO:0000313" key="3">
    <source>
        <dbReference type="Proteomes" id="UP000244336"/>
    </source>
</evidence>
<accession>A0A2T7D6V3</accession>
<sequence>MWRSQTQTTAGANDNEHRESSQRNRATRTTITILIKLTIVQQYIKSVQKIELTLSWQYINFKSVLFVSSHQ</sequence>
<feature type="compositionally biased region" description="Polar residues" evidence="1">
    <location>
        <begin position="1"/>
        <end position="12"/>
    </location>
</feature>